<dbReference type="Gene3D" id="3.10.350.10">
    <property type="entry name" value="LysM domain"/>
    <property type="match status" value="1"/>
</dbReference>
<dbReference type="EC" id="3.5.1.28" evidence="4"/>
<keyword evidence="8" id="KW-0961">Cell wall biogenesis/degradation</keyword>
<evidence type="ECO:0000259" key="11">
    <source>
        <dbReference type="PROSITE" id="PS51782"/>
    </source>
</evidence>
<dbReference type="Gene3D" id="2.60.40.3500">
    <property type="match status" value="1"/>
</dbReference>
<evidence type="ECO:0000256" key="1">
    <source>
        <dbReference type="ARBA" id="ARBA00001561"/>
    </source>
</evidence>
<comment type="catalytic activity">
    <reaction evidence="1">
        <text>Hydrolyzes the link between N-acetylmuramoyl residues and L-amino acid residues in certain cell-wall glycopeptides.</text>
        <dbReference type="EC" id="3.5.1.28"/>
    </reaction>
</comment>
<gene>
    <name evidence="12" type="primary">amiB</name>
    <name evidence="12" type="ORF">NCTC11532_00288</name>
</gene>
<evidence type="ECO:0000313" key="13">
    <source>
        <dbReference type="Proteomes" id="UP000255297"/>
    </source>
</evidence>
<dbReference type="SMART" id="SM00646">
    <property type="entry name" value="Ami_3"/>
    <property type="match status" value="1"/>
</dbReference>
<protein>
    <recommendedName>
        <fullName evidence="9">N-acetylmuramoyl-L-alanine amidase AmiC</fullName>
        <ecNumber evidence="4">3.5.1.28</ecNumber>
    </recommendedName>
</protein>
<evidence type="ECO:0000256" key="8">
    <source>
        <dbReference type="ARBA" id="ARBA00023316"/>
    </source>
</evidence>
<dbReference type="InterPro" id="IPR002508">
    <property type="entry name" value="MurNAc-LAA_cat"/>
</dbReference>
<evidence type="ECO:0000256" key="3">
    <source>
        <dbReference type="ARBA" id="ARBA00010860"/>
    </source>
</evidence>
<dbReference type="Pfam" id="PF01476">
    <property type="entry name" value="LysM"/>
    <property type="match status" value="1"/>
</dbReference>
<keyword evidence="5 10" id="KW-0732">Signal</keyword>
<dbReference type="FunFam" id="3.40.630.40:FF:000001">
    <property type="entry name" value="N-acetylmuramoyl-L-alanine amidase"/>
    <property type="match status" value="1"/>
</dbReference>
<evidence type="ECO:0000256" key="5">
    <source>
        <dbReference type="ARBA" id="ARBA00022729"/>
    </source>
</evidence>
<comment type="similarity">
    <text evidence="3">Belongs to the N-acetylmuramoyl-L-alanine amidase 3 family.</text>
</comment>
<dbReference type="Proteomes" id="UP000255297">
    <property type="component" value="Unassembled WGS sequence"/>
</dbReference>
<dbReference type="CDD" id="cd02696">
    <property type="entry name" value="MurNAc-LAA"/>
    <property type="match status" value="1"/>
</dbReference>
<evidence type="ECO:0000256" key="4">
    <source>
        <dbReference type="ARBA" id="ARBA00011901"/>
    </source>
</evidence>
<dbReference type="GO" id="GO:0009253">
    <property type="term" value="P:peptidoglycan catabolic process"/>
    <property type="evidence" value="ECO:0007669"/>
    <property type="project" value="InterPro"/>
</dbReference>
<evidence type="ECO:0000256" key="10">
    <source>
        <dbReference type="SAM" id="SignalP"/>
    </source>
</evidence>
<dbReference type="GO" id="GO:0071555">
    <property type="term" value="P:cell wall organization"/>
    <property type="evidence" value="ECO:0007669"/>
    <property type="project" value="UniProtKB-KW"/>
</dbReference>
<comment type="subcellular location">
    <subcellularLocation>
        <location evidence="2">Periplasm</location>
    </subcellularLocation>
</comment>
<proteinExistence type="inferred from homology"/>
<dbReference type="PROSITE" id="PS51782">
    <property type="entry name" value="LYSM"/>
    <property type="match status" value="1"/>
</dbReference>
<dbReference type="OrthoDB" id="9806267at2"/>
<dbReference type="InterPro" id="IPR018392">
    <property type="entry name" value="LysM"/>
</dbReference>
<evidence type="ECO:0000256" key="2">
    <source>
        <dbReference type="ARBA" id="ARBA00004418"/>
    </source>
</evidence>
<dbReference type="InterPro" id="IPR036779">
    <property type="entry name" value="LysM_dom_sf"/>
</dbReference>
<dbReference type="GO" id="GO:0008745">
    <property type="term" value="F:N-acetylmuramoyl-L-alanine amidase activity"/>
    <property type="evidence" value="ECO:0007669"/>
    <property type="project" value="UniProtKB-EC"/>
</dbReference>
<feature type="chain" id="PRO_5016879265" description="N-acetylmuramoyl-L-alanine amidase AmiC" evidence="10">
    <location>
        <begin position="23"/>
        <end position="481"/>
    </location>
</feature>
<keyword evidence="13" id="KW-1185">Reference proteome</keyword>
<dbReference type="PANTHER" id="PTHR30404">
    <property type="entry name" value="N-ACETYLMURAMOYL-L-ALANINE AMIDASE"/>
    <property type="match status" value="1"/>
</dbReference>
<keyword evidence="6" id="KW-0574">Periplasm</keyword>
<dbReference type="SUPFAM" id="SSF54106">
    <property type="entry name" value="LysM domain"/>
    <property type="match status" value="1"/>
</dbReference>
<name>A0A378LQM6_9GAMM</name>
<feature type="signal peptide" evidence="10">
    <location>
        <begin position="1"/>
        <end position="22"/>
    </location>
</feature>
<dbReference type="Pfam" id="PF11741">
    <property type="entry name" value="AMIN"/>
    <property type="match status" value="1"/>
</dbReference>
<accession>A0A378LQM6</accession>
<keyword evidence="7 12" id="KW-0378">Hydrolase</keyword>
<dbReference type="STRING" id="1122170.GCA_000701265_02389"/>
<dbReference type="AlphaFoldDB" id="A0A378LQM6"/>
<dbReference type="CDD" id="cd00118">
    <property type="entry name" value="LysM"/>
    <property type="match status" value="1"/>
</dbReference>
<reference evidence="12 13" key="1">
    <citation type="submission" date="2018-06" db="EMBL/GenBank/DDBJ databases">
        <authorList>
            <consortium name="Pathogen Informatics"/>
            <person name="Doyle S."/>
        </authorList>
    </citation>
    <scope>NUCLEOTIDE SEQUENCE [LARGE SCALE GENOMIC DNA]</scope>
    <source>
        <strain evidence="12 13">NCTC11532</strain>
    </source>
</reference>
<dbReference type="EMBL" id="UGPB01000001">
    <property type="protein sequence ID" value="STY28119.1"/>
    <property type="molecule type" value="Genomic_DNA"/>
</dbReference>
<sequence>MRFRAWYLVVMCLCSLATATFSAQLKSIALKQQGNQTSLFLALNGPFTHKIFLLNNPERVVLDLKETQLGVNLNEVGLINGLIKQVRSGRSDPRTLRLVFEVTQKVQLRSSPWRPNGSFGGVRVDLVHKGPLVISQAKPYQKIIPVAQKNYINQKVQTTSLPIKSEPRQTVKPILANQKPIKVSLKPTKLRDVIVVLDAGHGGKDPGARGPHHTREKDVVLAITLRLKQLINKQPGMRAVLTRSGDYYVGLRQRLDIARKYNGDVFVAIHADAFNNPHSNGASVFALSQRGATSEAARWLAEKENYSELGGVNLGDLDDQNGVVRSVLIDLSQTATINSGLQMGSRVLNQLGNFTNLHNSKVEQAGFVVLKSADIPSILVETGFISNPVEERNLTSPTYQARLSQAIFQGIKGYFWENPPHGSRIEAMTANNIHLVRAGETLPSIASRYRVSVAAIQSTNGLGGTTRLRPGQKLVIPRTWA</sequence>
<dbReference type="SUPFAM" id="SSF53187">
    <property type="entry name" value="Zn-dependent exopeptidases"/>
    <property type="match status" value="1"/>
</dbReference>
<evidence type="ECO:0000313" key="12">
    <source>
        <dbReference type="EMBL" id="STY28119.1"/>
    </source>
</evidence>
<dbReference type="GO" id="GO:0030288">
    <property type="term" value="C:outer membrane-bounded periplasmic space"/>
    <property type="evidence" value="ECO:0007669"/>
    <property type="project" value="TreeGrafter"/>
</dbReference>
<organism evidence="12 13">
    <name type="scientific">Legionella wadsworthii</name>
    <dbReference type="NCBI Taxonomy" id="28088"/>
    <lineage>
        <taxon>Bacteria</taxon>
        <taxon>Pseudomonadati</taxon>
        <taxon>Pseudomonadota</taxon>
        <taxon>Gammaproteobacteria</taxon>
        <taxon>Legionellales</taxon>
        <taxon>Legionellaceae</taxon>
        <taxon>Legionella</taxon>
    </lineage>
</organism>
<dbReference type="PANTHER" id="PTHR30404:SF0">
    <property type="entry name" value="N-ACETYLMURAMOYL-L-ALANINE AMIDASE AMIC"/>
    <property type="match status" value="1"/>
</dbReference>
<feature type="domain" description="LysM" evidence="11">
    <location>
        <begin position="432"/>
        <end position="476"/>
    </location>
</feature>
<dbReference type="RefSeq" id="WP_031563168.1">
    <property type="nucleotide sequence ID" value="NZ_CAAAIS010000002.1"/>
</dbReference>
<evidence type="ECO:0000256" key="9">
    <source>
        <dbReference type="ARBA" id="ARBA00074581"/>
    </source>
</evidence>
<dbReference type="InterPro" id="IPR050695">
    <property type="entry name" value="N-acetylmuramoyl_amidase_3"/>
</dbReference>
<dbReference type="Pfam" id="PF01520">
    <property type="entry name" value="Amidase_3"/>
    <property type="match status" value="1"/>
</dbReference>
<evidence type="ECO:0000256" key="7">
    <source>
        <dbReference type="ARBA" id="ARBA00022801"/>
    </source>
</evidence>
<dbReference type="Gene3D" id="3.40.630.40">
    <property type="entry name" value="Zn-dependent exopeptidases"/>
    <property type="match status" value="1"/>
</dbReference>
<dbReference type="SMART" id="SM00257">
    <property type="entry name" value="LysM"/>
    <property type="match status" value="1"/>
</dbReference>
<dbReference type="InterPro" id="IPR021731">
    <property type="entry name" value="AMIN_dom"/>
</dbReference>
<evidence type="ECO:0000256" key="6">
    <source>
        <dbReference type="ARBA" id="ARBA00022764"/>
    </source>
</evidence>